<keyword evidence="11" id="KW-1185">Reference proteome</keyword>
<accession>E0V9I0</accession>
<feature type="transmembrane region" description="Helical" evidence="8">
    <location>
        <begin position="193"/>
        <end position="216"/>
    </location>
</feature>
<dbReference type="CTD" id="8233735"/>
<evidence type="ECO:0000256" key="1">
    <source>
        <dbReference type="ARBA" id="ARBA00004127"/>
    </source>
</evidence>
<dbReference type="InterPro" id="IPR004687">
    <property type="entry name" value="LAPTM4/5"/>
</dbReference>
<evidence type="ECO:0000313" key="10">
    <source>
        <dbReference type="EnsemblMetazoa" id="PHUM012540-PA"/>
    </source>
</evidence>
<evidence type="ECO:0000256" key="8">
    <source>
        <dbReference type="SAM" id="Phobius"/>
    </source>
</evidence>
<reference evidence="10" key="3">
    <citation type="submission" date="2020-05" db="UniProtKB">
        <authorList>
            <consortium name="EnsemblMetazoa"/>
        </authorList>
    </citation>
    <scope>IDENTIFICATION</scope>
    <source>
        <strain evidence="10">USDA</strain>
    </source>
</reference>
<dbReference type="EMBL" id="AAZO01000149">
    <property type="status" value="NOT_ANNOTATED_CDS"/>
    <property type="molecule type" value="Genomic_DNA"/>
</dbReference>
<evidence type="ECO:0000256" key="6">
    <source>
        <dbReference type="ARBA" id="ARBA00023136"/>
    </source>
</evidence>
<dbReference type="VEuPathDB" id="VectorBase:PHUM012540"/>
<keyword evidence="4 8" id="KW-0812">Transmembrane</keyword>
<reference evidence="9" key="2">
    <citation type="submission" date="2007-04" db="EMBL/GenBank/DDBJ databases">
        <title>The genome of the human body louse.</title>
        <authorList>
            <consortium name="The Human Body Louse Genome Consortium"/>
            <person name="Kirkness E."/>
            <person name="Walenz B."/>
            <person name="Hass B."/>
            <person name="Bruggner R."/>
            <person name="Strausberg R."/>
        </authorList>
    </citation>
    <scope>NUCLEOTIDE SEQUENCE</scope>
    <source>
        <strain evidence="9">USDA</strain>
    </source>
</reference>
<feature type="transmembrane region" description="Helical" evidence="8">
    <location>
        <begin position="141"/>
        <end position="163"/>
    </location>
</feature>
<gene>
    <name evidence="10" type="primary">8233735</name>
    <name evidence="9" type="ORF">Phum_PHUM012540</name>
</gene>
<protein>
    <submittedName>
        <fullName evidence="9">Lysosomal-associated transmembrane protein, putative</fullName>
    </submittedName>
</protein>
<dbReference type="EMBL" id="DS234994">
    <property type="protein sequence ID" value="EEB10036.1"/>
    <property type="molecule type" value="Genomic_DNA"/>
</dbReference>
<dbReference type="EnsemblMetazoa" id="PHUM012540-RA">
    <property type="protein sequence ID" value="PHUM012540-PA"/>
    <property type="gene ID" value="PHUM012540"/>
</dbReference>
<feature type="transmembrane region" description="Helical" evidence="8">
    <location>
        <begin position="21"/>
        <end position="51"/>
    </location>
</feature>
<dbReference type="GO" id="GO:0005765">
    <property type="term" value="C:lysosomal membrane"/>
    <property type="evidence" value="ECO:0007669"/>
    <property type="project" value="TreeGrafter"/>
</dbReference>
<dbReference type="InterPro" id="IPR051115">
    <property type="entry name" value="LAPTM_transporter"/>
</dbReference>
<dbReference type="OrthoDB" id="10002163at2759"/>
<dbReference type="eggNOG" id="ENOG502QSAX">
    <property type="taxonomic scope" value="Eukaryota"/>
</dbReference>
<comment type="similarity">
    <text evidence="2">Belongs to the LAPTM4/LAPTM5 transporter family.</text>
</comment>
<comment type="subcellular location">
    <subcellularLocation>
        <location evidence="1">Endomembrane system</location>
        <topology evidence="1">Multi-pass membrane protein</topology>
    </subcellularLocation>
</comment>
<dbReference type="FunCoup" id="E0V9I0">
    <property type="interactions" value="250"/>
</dbReference>
<keyword evidence="6 8" id="KW-0472">Membrane</keyword>
<dbReference type="InParanoid" id="E0V9I0"/>
<dbReference type="OMA" id="SCYKYLT"/>
<evidence type="ECO:0000313" key="11">
    <source>
        <dbReference type="Proteomes" id="UP000009046"/>
    </source>
</evidence>
<dbReference type="Pfam" id="PF03821">
    <property type="entry name" value="Mtp"/>
    <property type="match status" value="1"/>
</dbReference>
<dbReference type="GeneID" id="8233735"/>
<evidence type="ECO:0000256" key="5">
    <source>
        <dbReference type="ARBA" id="ARBA00022989"/>
    </source>
</evidence>
<organism>
    <name type="scientific">Pediculus humanus subsp. corporis</name>
    <name type="common">Body louse</name>
    <dbReference type="NCBI Taxonomy" id="121224"/>
    <lineage>
        <taxon>Eukaryota</taxon>
        <taxon>Metazoa</taxon>
        <taxon>Ecdysozoa</taxon>
        <taxon>Arthropoda</taxon>
        <taxon>Hexapoda</taxon>
        <taxon>Insecta</taxon>
        <taxon>Pterygota</taxon>
        <taxon>Neoptera</taxon>
        <taxon>Paraneoptera</taxon>
        <taxon>Psocodea</taxon>
        <taxon>Troctomorpha</taxon>
        <taxon>Phthiraptera</taxon>
        <taxon>Anoplura</taxon>
        <taxon>Pediculidae</taxon>
        <taxon>Pediculus</taxon>
    </lineage>
</organism>
<evidence type="ECO:0000313" key="9">
    <source>
        <dbReference type="EMBL" id="EEB10036.1"/>
    </source>
</evidence>
<dbReference type="KEGG" id="phu:Phum_PHUM012540"/>
<dbReference type="AlphaFoldDB" id="E0V9I0"/>
<evidence type="ECO:0000256" key="7">
    <source>
        <dbReference type="SAM" id="MobiDB-lite"/>
    </source>
</evidence>
<dbReference type="Proteomes" id="UP000009046">
    <property type="component" value="Unassembled WGS sequence"/>
</dbReference>
<reference evidence="9" key="1">
    <citation type="submission" date="2007-04" db="EMBL/GenBank/DDBJ databases">
        <title>Annotation of Pediculus humanus corporis strain USDA.</title>
        <authorList>
            <person name="Kirkness E."/>
            <person name="Hannick L."/>
            <person name="Hass B."/>
            <person name="Bruggner R."/>
            <person name="Lawson D."/>
            <person name="Bidwell S."/>
            <person name="Joardar V."/>
            <person name="Caler E."/>
            <person name="Walenz B."/>
            <person name="Inman J."/>
            <person name="Schobel S."/>
            <person name="Galinsky K."/>
            <person name="Amedeo P."/>
            <person name="Strausberg R."/>
        </authorList>
    </citation>
    <scope>NUCLEOTIDE SEQUENCE</scope>
    <source>
        <strain evidence="9">USDA</strain>
    </source>
</reference>
<evidence type="ECO:0000256" key="2">
    <source>
        <dbReference type="ARBA" id="ARBA00010076"/>
    </source>
</evidence>
<dbReference type="RefSeq" id="XP_002422774.1">
    <property type="nucleotide sequence ID" value="XM_002422729.1"/>
</dbReference>
<dbReference type="PANTHER" id="PTHR12479:SF10">
    <property type="entry name" value="LYSOSOMAL-ASSOCIATED TRANSMEMBRANE PROTEIN"/>
    <property type="match status" value="1"/>
</dbReference>
<feature type="region of interest" description="Disordered" evidence="7">
    <location>
        <begin position="304"/>
        <end position="323"/>
    </location>
</feature>
<evidence type="ECO:0000256" key="4">
    <source>
        <dbReference type="ARBA" id="ARBA00022692"/>
    </source>
</evidence>
<keyword evidence="3" id="KW-0813">Transport</keyword>
<proteinExistence type="inferred from homology"/>
<keyword evidence="5 8" id="KW-1133">Transmembrane helix</keyword>
<evidence type="ECO:0000256" key="3">
    <source>
        <dbReference type="ARBA" id="ARBA00022448"/>
    </source>
</evidence>
<dbReference type="GO" id="GO:0012505">
    <property type="term" value="C:endomembrane system"/>
    <property type="evidence" value="ECO:0007669"/>
    <property type="project" value="UniProtKB-SubCell"/>
</dbReference>
<feature type="transmembrane region" description="Helical" evidence="8">
    <location>
        <begin position="114"/>
        <end position="134"/>
    </location>
</feature>
<dbReference type="HOGENOM" id="CLU_059239_0_0_1"/>
<dbReference type="PANTHER" id="PTHR12479">
    <property type="entry name" value="LYSOSOMAL-ASSOCIATED TRANSMEMBRANE PROTEIN"/>
    <property type="match status" value="1"/>
</dbReference>
<name>E0V9I0_PEDHC</name>
<sequence>MQSLRFKFGERRNDWRCCFCCHVRTGTIFIGVWNLMLHVMALPVMAILLSYPKEDLDPVLPTPLSEVDNINFDVSGPNFEIFMNNKSSKNIQPLLSNSYKFWEHKTVIHQDMNIGVVVTFCTFAMTLLLLYGAVKGKPSYLMPFFCLQVFDFCVASISAIGYLCYFPDINRLIVQSSHLPLQNELMGLHPQTLGLFAAVIFLLIMSIKAYFIGVVWSCYKYLTLRQVSAQRTIQFIDPDVQNLLPDLPDYDTAVKKYPTPPPSYASAMHGLYPVIVDLNSSRGNNNNAQPLSAQNIVVPTVPLNSASSSPNQASGTLSNPQNV</sequence>